<comment type="caution">
    <text evidence="1">The sequence shown here is derived from an EMBL/GenBank/DDBJ whole genome shotgun (WGS) entry which is preliminary data.</text>
</comment>
<evidence type="ECO:0000313" key="2">
    <source>
        <dbReference type="Proteomes" id="UP000692954"/>
    </source>
</evidence>
<gene>
    <name evidence="1" type="ORF">PSON_ATCC_30995.1.T0810045</name>
</gene>
<evidence type="ECO:0000313" key="1">
    <source>
        <dbReference type="EMBL" id="CAD8103840.1"/>
    </source>
</evidence>
<keyword evidence="2" id="KW-1185">Reference proteome</keyword>
<name>A0A8S1PKQ9_9CILI</name>
<reference evidence="1" key="1">
    <citation type="submission" date="2021-01" db="EMBL/GenBank/DDBJ databases">
        <authorList>
            <consortium name="Genoscope - CEA"/>
            <person name="William W."/>
        </authorList>
    </citation>
    <scope>NUCLEOTIDE SEQUENCE</scope>
</reference>
<organism evidence="1 2">
    <name type="scientific">Paramecium sonneborni</name>
    <dbReference type="NCBI Taxonomy" id="65129"/>
    <lineage>
        <taxon>Eukaryota</taxon>
        <taxon>Sar</taxon>
        <taxon>Alveolata</taxon>
        <taxon>Ciliophora</taxon>
        <taxon>Intramacronucleata</taxon>
        <taxon>Oligohymenophorea</taxon>
        <taxon>Peniculida</taxon>
        <taxon>Parameciidae</taxon>
        <taxon>Paramecium</taxon>
    </lineage>
</organism>
<dbReference type="Proteomes" id="UP000692954">
    <property type="component" value="Unassembled WGS sequence"/>
</dbReference>
<dbReference type="EMBL" id="CAJJDN010000081">
    <property type="protein sequence ID" value="CAD8103840.1"/>
    <property type="molecule type" value="Genomic_DNA"/>
</dbReference>
<proteinExistence type="predicted"/>
<accession>A0A8S1PKQ9</accession>
<protein>
    <submittedName>
        <fullName evidence="1">Uncharacterized protein</fullName>
    </submittedName>
</protein>
<dbReference type="AlphaFoldDB" id="A0A8S1PKQ9"/>
<sequence>MQYITCRTQSICYFFNILIGSPLTLLKQLIIFNTKVDQGIQGLQEEENNQHQHI</sequence>